<dbReference type="Pfam" id="PF03176">
    <property type="entry name" value="MMPL"/>
    <property type="match status" value="2"/>
</dbReference>
<keyword evidence="3 6" id="KW-0812">Transmembrane</keyword>
<dbReference type="Proteomes" id="UP000183038">
    <property type="component" value="Unassembled WGS sequence"/>
</dbReference>
<evidence type="ECO:0000259" key="7">
    <source>
        <dbReference type="PROSITE" id="PS50156"/>
    </source>
</evidence>
<gene>
    <name evidence="8" type="ORF">SAMN05192540_1715</name>
</gene>
<keyword evidence="2" id="KW-1003">Cell membrane</keyword>
<dbReference type="PANTHER" id="PTHR33406">
    <property type="entry name" value="MEMBRANE PROTEIN MJ1562-RELATED"/>
    <property type="match status" value="1"/>
</dbReference>
<feature type="transmembrane region" description="Helical" evidence="6">
    <location>
        <begin position="712"/>
        <end position="735"/>
    </location>
</feature>
<evidence type="ECO:0000256" key="2">
    <source>
        <dbReference type="ARBA" id="ARBA00022475"/>
    </source>
</evidence>
<feature type="transmembrane region" description="Helical" evidence="6">
    <location>
        <begin position="413"/>
        <end position="433"/>
    </location>
</feature>
<feature type="transmembrane region" description="Helical" evidence="6">
    <location>
        <begin position="322"/>
        <end position="345"/>
    </location>
</feature>
<dbReference type="InterPro" id="IPR050545">
    <property type="entry name" value="Mycobact_MmpL"/>
</dbReference>
<reference evidence="8 9" key="1">
    <citation type="submission" date="2016-10" db="EMBL/GenBank/DDBJ databases">
        <authorList>
            <person name="de Groot N.N."/>
        </authorList>
    </citation>
    <scope>NUCLEOTIDE SEQUENCE [LARGE SCALE GENOMIC DNA]</scope>
    <source>
        <strain evidence="8 9">MAR_2009_71</strain>
    </source>
</reference>
<dbReference type="PROSITE" id="PS50156">
    <property type="entry name" value="SSD"/>
    <property type="match status" value="2"/>
</dbReference>
<feature type="domain" description="SSD" evidence="7">
    <location>
        <begin position="643"/>
        <end position="769"/>
    </location>
</feature>
<sequence length="795" mass="90347">MVAKLTKGFWPKTANIILRNRILILLLITGFTIFMGWQWQYMRFSSSQTNLLPDDHPVNIQYQDFLSKFGEEGNAVVFAIRDSALFEPTNFNRWNRLSKQLAAFPEVEFVISTDNLKELVKNNDKQEFEMLPLINGELKTKKEIDSITDHLFNDLPFYENLLFNKESRTIRTIVNLDKDIVNTTVRKDFILQDINTLVRNFEKETNLDVHISGMPYVRTMNSQNIIDEIGKFILAALGVTSLIFFFFFRSVRATFISMCVVIIGVMWAFGFLGLLQYEITVLTALIPPLIIVIGIPNCIFLINKYQQEVKKHGNQALSLQRVISKIGNATLMTNITTASGFATFIITDSTLLKEFGIVASINIIGIFILSLLIIPIVYSFMPLPKTKHLKHLNKKWIDAFVNWMERIVRHRRITVYIVSISLLVLSIIGIYQIRISGSPIEDMPKNAEFFHDIRFFEKEFKGIMPVEIVVDTKTPKGVLKPATLKRMNQLGEVIDEIPELSSPVSVVNLVKYSKQAFYNGIPKYYQLPTSQENTFIMDVARKSSDNGNLLESFVDSTGQTARITTFMRDVNTSRMEEIEQRLLENITKIFPVERYNVYMTGSALLFLKGTKYLVKNLIMSLALAIALIALFMAYLFRSFRMIVISLIPNLLPLVITAGIMGFVGVPIKPSTILVFSIAFGISVDDTIHFLAKYRQELTANKWRIEKSVYNALRETGVSMFYTSIVLFFGFSVFVISNFGGTVALGSLVSATLLLAMLANLILLPSLLLSLEKSIANKQTLKKPQIDILPQEENNN</sequence>
<evidence type="ECO:0000256" key="4">
    <source>
        <dbReference type="ARBA" id="ARBA00022989"/>
    </source>
</evidence>
<dbReference type="OrthoDB" id="9805018at2"/>
<dbReference type="RefSeq" id="WP_074671909.1">
    <property type="nucleotide sequence ID" value="NZ_FNTB01000001.1"/>
</dbReference>
<evidence type="ECO:0000256" key="6">
    <source>
        <dbReference type="SAM" id="Phobius"/>
    </source>
</evidence>
<evidence type="ECO:0000313" key="8">
    <source>
        <dbReference type="EMBL" id="SEB85173.1"/>
    </source>
</evidence>
<name>A0A1H4MQD0_9FLAO</name>
<feature type="transmembrane region" description="Helical" evidence="6">
    <location>
        <begin position="21"/>
        <end position="39"/>
    </location>
</feature>
<feature type="transmembrane region" description="Helical" evidence="6">
    <location>
        <begin position="643"/>
        <end position="665"/>
    </location>
</feature>
<feature type="transmembrane region" description="Helical" evidence="6">
    <location>
        <begin position="617"/>
        <end position="636"/>
    </location>
</feature>
<proteinExistence type="predicted"/>
<protein>
    <recommendedName>
        <fullName evidence="7">SSD domain-containing protein</fullName>
    </recommendedName>
</protein>
<evidence type="ECO:0000313" key="9">
    <source>
        <dbReference type="Proteomes" id="UP000183038"/>
    </source>
</evidence>
<dbReference type="EMBL" id="FNTB01000001">
    <property type="protein sequence ID" value="SEB85173.1"/>
    <property type="molecule type" value="Genomic_DNA"/>
</dbReference>
<evidence type="ECO:0000256" key="3">
    <source>
        <dbReference type="ARBA" id="ARBA00022692"/>
    </source>
</evidence>
<dbReference type="PANTHER" id="PTHR33406:SF12">
    <property type="entry name" value="BLR2997 PROTEIN"/>
    <property type="match status" value="1"/>
</dbReference>
<dbReference type="Gene3D" id="1.20.1640.10">
    <property type="entry name" value="Multidrug efflux transporter AcrB transmembrane domain"/>
    <property type="match status" value="2"/>
</dbReference>
<feature type="transmembrane region" description="Helical" evidence="6">
    <location>
        <begin position="229"/>
        <end position="248"/>
    </location>
</feature>
<feature type="transmembrane region" description="Helical" evidence="6">
    <location>
        <begin position="281"/>
        <end position="302"/>
    </location>
</feature>
<feature type="transmembrane region" description="Helical" evidence="6">
    <location>
        <begin position="671"/>
        <end position="691"/>
    </location>
</feature>
<dbReference type="AlphaFoldDB" id="A0A1H4MQD0"/>
<feature type="transmembrane region" description="Helical" evidence="6">
    <location>
        <begin position="255"/>
        <end position="275"/>
    </location>
</feature>
<keyword evidence="4 6" id="KW-1133">Transmembrane helix</keyword>
<dbReference type="SUPFAM" id="SSF82866">
    <property type="entry name" value="Multidrug efflux transporter AcrB transmembrane domain"/>
    <property type="match status" value="2"/>
</dbReference>
<evidence type="ECO:0000256" key="1">
    <source>
        <dbReference type="ARBA" id="ARBA00004651"/>
    </source>
</evidence>
<dbReference type="InterPro" id="IPR000731">
    <property type="entry name" value="SSD"/>
</dbReference>
<feature type="transmembrane region" description="Helical" evidence="6">
    <location>
        <begin position="747"/>
        <end position="768"/>
    </location>
</feature>
<feature type="domain" description="SSD" evidence="7">
    <location>
        <begin position="255"/>
        <end position="380"/>
    </location>
</feature>
<keyword evidence="5 6" id="KW-0472">Membrane</keyword>
<dbReference type="GO" id="GO:0005886">
    <property type="term" value="C:plasma membrane"/>
    <property type="evidence" value="ECO:0007669"/>
    <property type="project" value="UniProtKB-SubCell"/>
</dbReference>
<evidence type="ECO:0000256" key="5">
    <source>
        <dbReference type="ARBA" id="ARBA00023136"/>
    </source>
</evidence>
<organism evidence="8 9">
    <name type="scientific">Maribacter dokdonensis</name>
    <dbReference type="NCBI Taxonomy" id="320912"/>
    <lineage>
        <taxon>Bacteria</taxon>
        <taxon>Pseudomonadati</taxon>
        <taxon>Bacteroidota</taxon>
        <taxon>Flavobacteriia</taxon>
        <taxon>Flavobacteriales</taxon>
        <taxon>Flavobacteriaceae</taxon>
        <taxon>Maribacter</taxon>
    </lineage>
</organism>
<comment type="subcellular location">
    <subcellularLocation>
        <location evidence="1">Cell membrane</location>
        <topology evidence="1">Multi-pass membrane protein</topology>
    </subcellularLocation>
</comment>
<accession>A0A1H4MQD0</accession>
<dbReference type="InterPro" id="IPR004869">
    <property type="entry name" value="MMPL_dom"/>
</dbReference>
<feature type="transmembrane region" description="Helical" evidence="6">
    <location>
        <begin position="357"/>
        <end position="381"/>
    </location>
</feature>